<accession>A0A4Q2EEH8</accession>
<feature type="domain" description="Thioredoxin" evidence="10">
    <location>
        <begin position="1"/>
        <end position="108"/>
    </location>
</feature>
<dbReference type="EMBL" id="PPCV01000008">
    <property type="protein sequence ID" value="RXW31569.1"/>
    <property type="molecule type" value="Genomic_DNA"/>
</dbReference>
<dbReference type="GO" id="GO:0015035">
    <property type="term" value="F:protein-disulfide reductase activity"/>
    <property type="evidence" value="ECO:0007669"/>
    <property type="project" value="UniProtKB-UniRule"/>
</dbReference>
<comment type="caution">
    <text evidence="11">The sequence shown here is derived from an EMBL/GenBank/DDBJ whole genome shotgun (WGS) entry which is preliminary data.</text>
</comment>
<evidence type="ECO:0000256" key="8">
    <source>
        <dbReference type="PIRSR" id="PIRSR000077-1"/>
    </source>
</evidence>
<evidence type="ECO:0000313" key="11">
    <source>
        <dbReference type="EMBL" id="RXW31569.1"/>
    </source>
</evidence>
<keyword evidence="5 9" id="KW-0676">Redox-active center</keyword>
<evidence type="ECO:0000259" key="10">
    <source>
        <dbReference type="PROSITE" id="PS51352"/>
    </source>
</evidence>
<proteinExistence type="inferred from homology"/>
<dbReference type="SUPFAM" id="SSF52833">
    <property type="entry name" value="Thioredoxin-like"/>
    <property type="match status" value="1"/>
</dbReference>
<evidence type="ECO:0000256" key="1">
    <source>
        <dbReference type="ARBA" id="ARBA00008987"/>
    </source>
</evidence>
<feature type="site" description="Deprotonates C-terminal active site Cys" evidence="8">
    <location>
        <position position="27"/>
    </location>
</feature>
<dbReference type="GO" id="GO:0005829">
    <property type="term" value="C:cytosol"/>
    <property type="evidence" value="ECO:0007669"/>
    <property type="project" value="TreeGrafter"/>
</dbReference>
<comment type="similarity">
    <text evidence="1 7">Belongs to the thioredoxin family.</text>
</comment>
<keyword evidence="2" id="KW-0813">Transport</keyword>
<feature type="site" description="Contributes to redox potential value" evidence="8">
    <location>
        <position position="34"/>
    </location>
</feature>
<sequence>MMGAVPAVTDASFDQDVLKSSKPVLVDYWADWCTPCKQIAPIIEELAAEHGDKITFVKLDTNDNTAVPTQYGIMSIPTLQLFVDGQVATQIVGARSKGAILKALDAYL</sequence>
<feature type="active site" description="Nucleophile" evidence="8">
    <location>
        <position position="36"/>
    </location>
</feature>
<dbReference type="OrthoDB" id="9790390at2"/>
<evidence type="ECO:0000256" key="4">
    <source>
        <dbReference type="ARBA" id="ARBA00023157"/>
    </source>
</evidence>
<dbReference type="PIRSF" id="PIRSF000077">
    <property type="entry name" value="Thioredoxin"/>
    <property type="match status" value="1"/>
</dbReference>
<evidence type="ECO:0000313" key="12">
    <source>
        <dbReference type="Proteomes" id="UP000290624"/>
    </source>
</evidence>
<name>A0A4Q2EEH8_9ACTN</name>
<feature type="disulfide bond" description="Redox-active" evidence="9">
    <location>
        <begin position="33"/>
        <end position="36"/>
    </location>
</feature>
<dbReference type="PANTHER" id="PTHR45663:SF11">
    <property type="entry name" value="GEO12009P1"/>
    <property type="match status" value="1"/>
</dbReference>
<dbReference type="AlphaFoldDB" id="A0A4Q2EEH8"/>
<evidence type="ECO:0000256" key="2">
    <source>
        <dbReference type="ARBA" id="ARBA00022448"/>
    </source>
</evidence>
<dbReference type="GO" id="GO:0045454">
    <property type="term" value="P:cell redox homeostasis"/>
    <property type="evidence" value="ECO:0007669"/>
    <property type="project" value="TreeGrafter"/>
</dbReference>
<gene>
    <name evidence="11" type="primary">trxA</name>
    <name evidence="11" type="ORF">C1706_11465</name>
</gene>
<dbReference type="PRINTS" id="PR00421">
    <property type="entry name" value="THIOREDOXIN"/>
</dbReference>
<keyword evidence="3" id="KW-0249">Electron transport</keyword>
<dbReference type="InterPro" id="IPR036249">
    <property type="entry name" value="Thioredoxin-like_sf"/>
</dbReference>
<dbReference type="PANTHER" id="PTHR45663">
    <property type="entry name" value="GEO12009P1"/>
    <property type="match status" value="1"/>
</dbReference>
<evidence type="ECO:0000256" key="9">
    <source>
        <dbReference type="PIRSR" id="PIRSR000077-4"/>
    </source>
</evidence>
<keyword evidence="12" id="KW-1185">Reference proteome</keyword>
<protein>
    <recommendedName>
        <fullName evidence="6 7">Thioredoxin</fullName>
    </recommendedName>
</protein>
<evidence type="ECO:0000256" key="7">
    <source>
        <dbReference type="PIRNR" id="PIRNR000077"/>
    </source>
</evidence>
<organism evidence="11 12">
    <name type="scientific">Propioniciclava flava</name>
    <dbReference type="NCBI Taxonomy" id="2072026"/>
    <lineage>
        <taxon>Bacteria</taxon>
        <taxon>Bacillati</taxon>
        <taxon>Actinomycetota</taxon>
        <taxon>Actinomycetes</taxon>
        <taxon>Propionibacteriales</taxon>
        <taxon>Propionibacteriaceae</taxon>
        <taxon>Propioniciclava</taxon>
    </lineage>
</organism>
<dbReference type="InterPro" id="IPR005746">
    <property type="entry name" value="Thioredoxin"/>
</dbReference>
<evidence type="ECO:0000256" key="6">
    <source>
        <dbReference type="NCBIfam" id="TIGR01068"/>
    </source>
</evidence>
<dbReference type="Gene3D" id="3.40.30.10">
    <property type="entry name" value="Glutaredoxin"/>
    <property type="match status" value="1"/>
</dbReference>
<dbReference type="InterPro" id="IPR013766">
    <property type="entry name" value="Thioredoxin_domain"/>
</dbReference>
<dbReference type="Pfam" id="PF00085">
    <property type="entry name" value="Thioredoxin"/>
    <property type="match status" value="1"/>
</dbReference>
<dbReference type="PROSITE" id="PS51352">
    <property type="entry name" value="THIOREDOXIN_2"/>
    <property type="match status" value="1"/>
</dbReference>
<feature type="site" description="Contributes to redox potential value" evidence="8">
    <location>
        <position position="35"/>
    </location>
</feature>
<dbReference type="PROSITE" id="PS00194">
    <property type="entry name" value="THIOREDOXIN_1"/>
    <property type="match status" value="1"/>
</dbReference>
<keyword evidence="4 9" id="KW-1015">Disulfide bond</keyword>
<dbReference type="NCBIfam" id="TIGR01068">
    <property type="entry name" value="thioredoxin"/>
    <property type="match status" value="1"/>
</dbReference>
<evidence type="ECO:0000256" key="3">
    <source>
        <dbReference type="ARBA" id="ARBA00022982"/>
    </source>
</evidence>
<dbReference type="FunFam" id="3.40.30.10:FF:000001">
    <property type="entry name" value="Thioredoxin"/>
    <property type="match status" value="1"/>
</dbReference>
<dbReference type="CDD" id="cd02947">
    <property type="entry name" value="TRX_family"/>
    <property type="match status" value="1"/>
</dbReference>
<dbReference type="Proteomes" id="UP000290624">
    <property type="component" value="Unassembled WGS sequence"/>
</dbReference>
<dbReference type="InterPro" id="IPR017937">
    <property type="entry name" value="Thioredoxin_CS"/>
</dbReference>
<evidence type="ECO:0000256" key="5">
    <source>
        <dbReference type="ARBA" id="ARBA00023284"/>
    </source>
</evidence>
<reference evidence="11 12" key="1">
    <citation type="submission" date="2018-01" db="EMBL/GenBank/DDBJ databases">
        <title>Lactibacter flavus gen. nov., sp. nov., a novel bacterium of the family Propionibacteriaceae isolated from raw milk and dairy products.</title>
        <authorList>
            <person name="Wenning M."/>
            <person name="Breitenwieser F."/>
            <person name="Huptas C."/>
            <person name="von Neubeck M."/>
            <person name="Busse H.-J."/>
            <person name="Scherer S."/>
        </authorList>
    </citation>
    <scope>NUCLEOTIDE SEQUENCE [LARGE SCALE GENOMIC DNA]</scope>
    <source>
        <strain evidence="11 12">VG341</strain>
    </source>
</reference>
<feature type="active site" description="Nucleophile" evidence="8">
    <location>
        <position position="33"/>
    </location>
</feature>